<keyword evidence="4" id="KW-1185">Reference proteome</keyword>
<feature type="compositionally biased region" description="Polar residues" evidence="1">
    <location>
        <begin position="66"/>
        <end position="77"/>
    </location>
</feature>
<feature type="region of interest" description="Disordered" evidence="1">
    <location>
        <begin position="34"/>
        <end position="130"/>
    </location>
</feature>
<feature type="compositionally biased region" description="Basic and acidic residues" evidence="1">
    <location>
        <begin position="97"/>
        <end position="123"/>
    </location>
</feature>
<comment type="caution">
    <text evidence="3">The sequence shown here is derived from an EMBL/GenBank/DDBJ whole genome shotgun (WGS) entry which is preliminary data.</text>
</comment>
<sequence>MFTKFISSALLLFALTHGAHGIVIAGGFRCGDTPGSLPGPLAPQSLPGPPAPQSLPGPQAQPNICEITTLSSQQAQPISPAAPRWARRLEAQGPIDTCHHDHCFPKPFKETSEKRAIAAEKKKSTNAGGR</sequence>
<protein>
    <recommendedName>
        <fullName evidence="5">Secreted protein</fullName>
    </recommendedName>
</protein>
<feature type="chain" id="PRO_5042151742" description="Secreted protein" evidence="2">
    <location>
        <begin position="22"/>
        <end position="130"/>
    </location>
</feature>
<feature type="signal peptide" evidence="2">
    <location>
        <begin position="1"/>
        <end position="21"/>
    </location>
</feature>
<reference evidence="3" key="1">
    <citation type="submission" date="2023-03" db="EMBL/GenBank/DDBJ databases">
        <title>Massive genome expansion in bonnet fungi (Mycena s.s.) driven by repeated elements and novel gene families across ecological guilds.</title>
        <authorList>
            <consortium name="Lawrence Berkeley National Laboratory"/>
            <person name="Harder C.B."/>
            <person name="Miyauchi S."/>
            <person name="Viragh M."/>
            <person name="Kuo A."/>
            <person name="Thoen E."/>
            <person name="Andreopoulos B."/>
            <person name="Lu D."/>
            <person name="Skrede I."/>
            <person name="Drula E."/>
            <person name="Henrissat B."/>
            <person name="Morin E."/>
            <person name="Kohler A."/>
            <person name="Barry K."/>
            <person name="LaButti K."/>
            <person name="Morin E."/>
            <person name="Salamov A."/>
            <person name="Lipzen A."/>
            <person name="Mereny Z."/>
            <person name="Hegedus B."/>
            <person name="Baldrian P."/>
            <person name="Stursova M."/>
            <person name="Weitz H."/>
            <person name="Taylor A."/>
            <person name="Grigoriev I.V."/>
            <person name="Nagy L.G."/>
            <person name="Martin F."/>
            <person name="Kauserud H."/>
        </authorList>
    </citation>
    <scope>NUCLEOTIDE SEQUENCE</scope>
    <source>
        <strain evidence="3">9144</strain>
    </source>
</reference>
<evidence type="ECO:0000256" key="2">
    <source>
        <dbReference type="SAM" id="SignalP"/>
    </source>
</evidence>
<feature type="compositionally biased region" description="Pro residues" evidence="1">
    <location>
        <begin position="46"/>
        <end position="55"/>
    </location>
</feature>
<name>A0AAD6V401_9AGAR</name>
<feature type="compositionally biased region" description="Low complexity" evidence="1">
    <location>
        <begin position="34"/>
        <end position="45"/>
    </location>
</feature>
<keyword evidence="2" id="KW-0732">Signal</keyword>
<evidence type="ECO:0000256" key="1">
    <source>
        <dbReference type="SAM" id="MobiDB-lite"/>
    </source>
</evidence>
<proteinExistence type="predicted"/>
<evidence type="ECO:0000313" key="4">
    <source>
        <dbReference type="Proteomes" id="UP001219525"/>
    </source>
</evidence>
<organism evidence="3 4">
    <name type="scientific">Mycena pura</name>
    <dbReference type="NCBI Taxonomy" id="153505"/>
    <lineage>
        <taxon>Eukaryota</taxon>
        <taxon>Fungi</taxon>
        <taxon>Dikarya</taxon>
        <taxon>Basidiomycota</taxon>
        <taxon>Agaricomycotina</taxon>
        <taxon>Agaricomycetes</taxon>
        <taxon>Agaricomycetidae</taxon>
        <taxon>Agaricales</taxon>
        <taxon>Marasmiineae</taxon>
        <taxon>Mycenaceae</taxon>
        <taxon>Mycena</taxon>
    </lineage>
</organism>
<dbReference type="AlphaFoldDB" id="A0AAD6V401"/>
<accession>A0AAD6V401</accession>
<dbReference type="EMBL" id="JARJCW010000069">
    <property type="protein sequence ID" value="KAJ7199222.1"/>
    <property type="molecule type" value="Genomic_DNA"/>
</dbReference>
<dbReference type="Proteomes" id="UP001219525">
    <property type="component" value="Unassembled WGS sequence"/>
</dbReference>
<gene>
    <name evidence="3" type="ORF">GGX14DRAFT_401526</name>
</gene>
<evidence type="ECO:0008006" key="5">
    <source>
        <dbReference type="Google" id="ProtNLM"/>
    </source>
</evidence>
<evidence type="ECO:0000313" key="3">
    <source>
        <dbReference type="EMBL" id="KAJ7199222.1"/>
    </source>
</evidence>